<dbReference type="InterPro" id="IPR052897">
    <property type="entry name" value="Sec-Metab_Biosynth_Hydrolase"/>
</dbReference>
<name>A0A8H4PGP7_9HYPO</name>
<dbReference type="SUPFAM" id="SSF53474">
    <property type="entry name" value="alpha/beta-Hydrolases"/>
    <property type="match status" value="1"/>
</dbReference>
<dbReference type="PANTHER" id="PTHR37017:SF3">
    <property type="entry name" value="AB HYDROLASE-1 DOMAIN-CONTAINING PROTEIN"/>
    <property type="match status" value="1"/>
</dbReference>
<dbReference type="Pfam" id="PF12697">
    <property type="entry name" value="Abhydrolase_6"/>
    <property type="match status" value="1"/>
</dbReference>
<evidence type="ECO:0000259" key="1">
    <source>
        <dbReference type="Pfam" id="PF12697"/>
    </source>
</evidence>
<evidence type="ECO:0000313" key="3">
    <source>
        <dbReference type="Proteomes" id="UP000554235"/>
    </source>
</evidence>
<protein>
    <submittedName>
        <fullName evidence="2">Alpha beta-hydrolase</fullName>
    </submittedName>
</protein>
<dbReference type="EMBL" id="JAADYS010000126">
    <property type="protein sequence ID" value="KAF4472128.1"/>
    <property type="molecule type" value="Genomic_DNA"/>
</dbReference>
<organism evidence="2 3">
    <name type="scientific">Fusarium albosuccineum</name>
    <dbReference type="NCBI Taxonomy" id="1237068"/>
    <lineage>
        <taxon>Eukaryota</taxon>
        <taxon>Fungi</taxon>
        <taxon>Dikarya</taxon>
        <taxon>Ascomycota</taxon>
        <taxon>Pezizomycotina</taxon>
        <taxon>Sordariomycetes</taxon>
        <taxon>Hypocreomycetidae</taxon>
        <taxon>Hypocreales</taxon>
        <taxon>Nectriaceae</taxon>
        <taxon>Fusarium</taxon>
        <taxon>Fusarium decemcellulare species complex</taxon>
    </lineage>
</organism>
<dbReference type="OrthoDB" id="408373at2759"/>
<dbReference type="Gene3D" id="3.40.50.1820">
    <property type="entry name" value="alpha/beta hydrolase"/>
    <property type="match status" value="1"/>
</dbReference>
<keyword evidence="2" id="KW-0378">Hydrolase</keyword>
<reference evidence="2 3" key="1">
    <citation type="submission" date="2020-01" db="EMBL/GenBank/DDBJ databases">
        <title>Identification and distribution of gene clusters putatively required for synthesis of sphingolipid metabolism inhibitors in phylogenetically diverse species of the filamentous fungus Fusarium.</title>
        <authorList>
            <person name="Kim H.-S."/>
            <person name="Busman M."/>
            <person name="Brown D.W."/>
            <person name="Divon H."/>
            <person name="Uhlig S."/>
            <person name="Proctor R.H."/>
        </authorList>
    </citation>
    <scope>NUCLEOTIDE SEQUENCE [LARGE SCALE GENOMIC DNA]</scope>
    <source>
        <strain evidence="2 3">NRRL 20459</strain>
    </source>
</reference>
<keyword evidence="3" id="KW-1185">Reference proteome</keyword>
<feature type="domain" description="AB hydrolase-1" evidence="1">
    <location>
        <begin position="7"/>
        <end position="242"/>
    </location>
</feature>
<dbReference type="GO" id="GO:0016787">
    <property type="term" value="F:hydrolase activity"/>
    <property type="evidence" value="ECO:0007669"/>
    <property type="project" value="UniProtKB-KW"/>
</dbReference>
<comment type="caution">
    <text evidence="2">The sequence shown here is derived from an EMBL/GenBank/DDBJ whole genome shotgun (WGS) entry which is preliminary data.</text>
</comment>
<proteinExistence type="predicted"/>
<dbReference type="InterPro" id="IPR029058">
    <property type="entry name" value="AB_hydrolase_fold"/>
</dbReference>
<dbReference type="Proteomes" id="UP000554235">
    <property type="component" value="Unassembled WGS sequence"/>
</dbReference>
<gene>
    <name evidence="2" type="ORF">FALBO_966</name>
</gene>
<dbReference type="InterPro" id="IPR000073">
    <property type="entry name" value="AB_hydrolase_1"/>
</dbReference>
<evidence type="ECO:0000313" key="2">
    <source>
        <dbReference type="EMBL" id="KAF4472128.1"/>
    </source>
</evidence>
<accession>A0A8H4PGP7</accession>
<dbReference type="PANTHER" id="PTHR37017">
    <property type="entry name" value="AB HYDROLASE-1 DOMAIN-CONTAINING PROTEIN-RELATED"/>
    <property type="match status" value="1"/>
</dbReference>
<sequence>MAQNPTLVFVPGAWHTPEYWGKMVSILEAQQYKCVTVALPTVSSNIETTLPDDVNAVREAILAETTQGRNVVLVVHSYGGCVGASAMKGLTAKTQGESENSGRVIGLFMIATGFMVSGVTFLGHSGGKPPPFWDANYESGLAILTADTRELFYHDLPEKEGKYWVGRLENHSLKAFTTGADVGYPGWKEVPCWFLATAEDKALPIEVQGMFVQGAKDEGGDVTLREIATSHSPMLSKPKEAVSVLLEAVKAFTS</sequence>
<dbReference type="AlphaFoldDB" id="A0A8H4PGP7"/>